<proteinExistence type="predicted"/>
<gene>
    <name evidence="1" type="ORF">L1987_16195</name>
</gene>
<dbReference type="EMBL" id="CM042022">
    <property type="protein sequence ID" value="KAI3816496.1"/>
    <property type="molecule type" value="Genomic_DNA"/>
</dbReference>
<comment type="caution">
    <text evidence="1">The sequence shown here is derived from an EMBL/GenBank/DDBJ whole genome shotgun (WGS) entry which is preliminary data.</text>
</comment>
<keyword evidence="2" id="KW-1185">Reference proteome</keyword>
<reference evidence="2" key="1">
    <citation type="journal article" date="2022" name="Mol. Ecol. Resour.">
        <title>The genomes of chicory, endive, great burdock and yacon provide insights into Asteraceae palaeo-polyploidization history and plant inulin production.</title>
        <authorList>
            <person name="Fan W."/>
            <person name="Wang S."/>
            <person name="Wang H."/>
            <person name="Wang A."/>
            <person name="Jiang F."/>
            <person name="Liu H."/>
            <person name="Zhao H."/>
            <person name="Xu D."/>
            <person name="Zhang Y."/>
        </authorList>
    </citation>
    <scope>NUCLEOTIDE SEQUENCE [LARGE SCALE GENOMIC DNA]</scope>
    <source>
        <strain evidence="2">cv. Yunnan</strain>
    </source>
</reference>
<accession>A0ACB9J9X6</accession>
<reference evidence="1 2" key="2">
    <citation type="journal article" date="2022" name="Mol. Ecol. Resour.">
        <title>The genomes of chicory, endive, great burdock and yacon provide insights into Asteraceae paleo-polyploidization history and plant inulin production.</title>
        <authorList>
            <person name="Fan W."/>
            <person name="Wang S."/>
            <person name="Wang H."/>
            <person name="Wang A."/>
            <person name="Jiang F."/>
            <person name="Liu H."/>
            <person name="Zhao H."/>
            <person name="Xu D."/>
            <person name="Zhang Y."/>
        </authorList>
    </citation>
    <scope>NUCLEOTIDE SEQUENCE [LARGE SCALE GENOMIC DNA]</scope>
    <source>
        <strain evidence="2">cv. Yunnan</strain>
        <tissue evidence="1">Leaves</tissue>
    </source>
</reference>
<protein>
    <submittedName>
        <fullName evidence="1">Uncharacterized protein</fullName>
    </submittedName>
</protein>
<organism evidence="1 2">
    <name type="scientific">Smallanthus sonchifolius</name>
    <dbReference type="NCBI Taxonomy" id="185202"/>
    <lineage>
        <taxon>Eukaryota</taxon>
        <taxon>Viridiplantae</taxon>
        <taxon>Streptophyta</taxon>
        <taxon>Embryophyta</taxon>
        <taxon>Tracheophyta</taxon>
        <taxon>Spermatophyta</taxon>
        <taxon>Magnoliopsida</taxon>
        <taxon>eudicotyledons</taxon>
        <taxon>Gunneridae</taxon>
        <taxon>Pentapetalae</taxon>
        <taxon>asterids</taxon>
        <taxon>campanulids</taxon>
        <taxon>Asterales</taxon>
        <taxon>Asteraceae</taxon>
        <taxon>Asteroideae</taxon>
        <taxon>Heliantheae alliance</taxon>
        <taxon>Millerieae</taxon>
        <taxon>Smallanthus</taxon>
    </lineage>
</organism>
<sequence>MNSFQDSSSAVDGDENAFYEELARQILMLTDEDDDDKVVYSNDVELRRIPVVYGGVESRPVARNRNYYSWWETGVQPVPSWMESLWTSGGGGGTGVFIPSGATAGRHRKRSGRRRYNNNTVKNNDKGRVYSAVGQKLHG</sequence>
<evidence type="ECO:0000313" key="1">
    <source>
        <dbReference type="EMBL" id="KAI3816496.1"/>
    </source>
</evidence>
<name>A0ACB9J9X6_9ASTR</name>
<evidence type="ECO:0000313" key="2">
    <source>
        <dbReference type="Proteomes" id="UP001056120"/>
    </source>
</evidence>
<dbReference type="Proteomes" id="UP001056120">
    <property type="component" value="Linkage Group LG05"/>
</dbReference>